<keyword evidence="1" id="KW-0378">Hydrolase</keyword>
<proteinExistence type="predicted"/>
<dbReference type="OrthoDB" id="25004at2"/>
<dbReference type="InterPro" id="IPR050695">
    <property type="entry name" value="N-acetylmuramoyl_amidase_3"/>
</dbReference>
<dbReference type="InterPro" id="IPR002508">
    <property type="entry name" value="MurNAc-LAA_cat"/>
</dbReference>
<reference evidence="4 5" key="1">
    <citation type="submission" date="2019-07" db="EMBL/GenBank/DDBJ databases">
        <title>Whole genome shotgun sequence of Meiothermus hypogaeus NBRC 106114.</title>
        <authorList>
            <person name="Hosoyama A."/>
            <person name="Uohara A."/>
            <person name="Ohji S."/>
            <person name="Ichikawa N."/>
        </authorList>
    </citation>
    <scope>NUCLEOTIDE SEQUENCE [LARGE SCALE GENOMIC DNA]</scope>
    <source>
        <strain evidence="4 5">NBRC 106114</strain>
    </source>
</reference>
<dbReference type="Proteomes" id="UP000321197">
    <property type="component" value="Unassembled WGS sequence"/>
</dbReference>
<feature type="region of interest" description="Disordered" evidence="2">
    <location>
        <begin position="409"/>
        <end position="430"/>
    </location>
</feature>
<evidence type="ECO:0000313" key="5">
    <source>
        <dbReference type="Proteomes" id="UP000321197"/>
    </source>
</evidence>
<dbReference type="GO" id="GO:0030288">
    <property type="term" value="C:outer membrane-bounded periplasmic space"/>
    <property type="evidence" value="ECO:0007669"/>
    <property type="project" value="TreeGrafter"/>
</dbReference>
<comment type="caution">
    <text evidence="4">The sequence shown here is derived from an EMBL/GenBank/DDBJ whole genome shotgun (WGS) entry which is preliminary data.</text>
</comment>
<dbReference type="SUPFAM" id="SSF53187">
    <property type="entry name" value="Zn-dependent exopeptidases"/>
    <property type="match status" value="1"/>
</dbReference>
<organism evidence="4 5">
    <name type="scientific">Meiothermus hypogaeus NBRC 106114</name>
    <dbReference type="NCBI Taxonomy" id="1227553"/>
    <lineage>
        <taxon>Bacteria</taxon>
        <taxon>Thermotogati</taxon>
        <taxon>Deinococcota</taxon>
        <taxon>Deinococci</taxon>
        <taxon>Thermales</taxon>
        <taxon>Thermaceae</taxon>
        <taxon>Meiothermus</taxon>
    </lineage>
</organism>
<evidence type="ECO:0000256" key="2">
    <source>
        <dbReference type="SAM" id="MobiDB-lite"/>
    </source>
</evidence>
<accession>A0A511R0K3</accession>
<dbReference type="RefSeq" id="WP_119339334.1">
    <property type="nucleotide sequence ID" value="NZ_BJXL01000013.1"/>
</dbReference>
<dbReference type="Gene3D" id="3.40.630.40">
    <property type="entry name" value="Zn-dependent exopeptidases"/>
    <property type="match status" value="1"/>
</dbReference>
<sequence>MRRILTVWVVLLGLALAQYENRLLVGFQESQAIYPGGGTVAFGSAKLIAEALGLGYLEASGKVYLSLGSRVAAFGISSQGADAARFLNAYRYQGSLWVPVRELARNLDLYYRNDYGAPVLALRPARLLEVRRAVAGSSERYILRFDRDVQVRLLANNPPRLAMIGVREVPDAPPNSPVSYSREDWGTEIYLPQGNDPPRLLFLPKQVVVERGGLTRLPRVVLDAGHGGTDTGVVVGSLREKDLVLSVSQRLQKLLQGRLEVILTRNSDRAVPLLARAQYATSAQVFISLHATAGNRVTVFSHPEVQTLRLLEKGRELSARTPANQRAVLERYVAAPGSAARFAQGVSEGFATAGIVATTSQDAMYVLSMAGGAAILLEVGFEQLRTPQGREQVAEVLARAIFSYLGLPEASPPRTAAPTPNPGPTGGARP</sequence>
<protein>
    <recommendedName>
        <fullName evidence="3">MurNAc-LAA domain-containing protein</fullName>
    </recommendedName>
</protein>
<evidence type="ECO:0000313" key="4">
    <source>
        <dbReference type="EMBL" id="GEM82516.1"/>
    </source>
</evidence>
<gene>
    <name evidence="4" type="ORF">MHY01S_06820</name>
</gene>
<name>A0A511R0K3_9DEIN</name>
<dbReference type="CDD" id="cd02696">
    <property type="entry name" value="MurNAc-LAA"/>
    <property type="match status" value="1"/>
</dbReference>
<dbReference type="AlphaFoldDB" id="A0A511R0K3"/>
<dbReference type="Pfam" id="PF01520">
    <property type="entry name" value="Amidase_3"/>
    <property type="match status" value="1"/>
</dbReference>
<evidence type="ECO:0000256" key="1">
    <source>
        <dbReference type="ARBA" id="ARBA00022801"/>
    </source>
</evidence>
<feature type="domain" description="MurNAc-LAA" evidence="3">
    <location>
        <begin position="220"/>
        <end position="401"/>
    </location>
</feature>
<dbReference type="EMBL" id="BJXL01000013">
    <property type="protein sequence ID" value="GEM82516.1"/>
    <property type="molecule type" value="Genomic_DNA"/>
</dbReference>
<dbReference type="GO" id="GO:0008745">
    <property type="term" value="F:N-acetylmuramoyl-L-alanine amidase activity"/>
    <property type="evidence" value="ECO:0007669"/>
    <property type="project" value="InterPro"/>
</dbReference>
<dbReference type="PANTHER" id="PTHR30404">
    <property type="entry name" value="N-ACETYLMURAMOYL-L-ALANINE AMIDASE"/>
    <property type="match status" value="1"/>
</dbReference>
<evidence type="ECO:0000259" key="3">
    <source>
        <dbReference type="Pfam" id="PF01520"/>
    </source>
</evidence>
<dbReference type="PANTHER" id="PTHR30404:SF0">
    <property type="entry name" value="N-ACETYLMURAMOYL-L-ALANINE AMIDASE AMIC"/>
    <property type="match status" value="1"/>
</dbReference>
<dbReference type="GO" id="GO:0009253">
    <property type="term" value="P:peptidoglycan catabolic process"/>
    <property type="evidence" value="ECO:0007669"/>
    <property type="project" value="InterPro"/>
</dbReference>